<feature type="compositionally biased region" description="Basic and acidic residues" evidence="1">
    <location>
        <begin position="98"/>
        <end position="107"/>
    </location>
</feature>
<accession>A0ABU3L4K7</accession>
<evidence type="ECO:0000313" key="4">
    <source>
        <dbReference type="Proteomes" id="UP001250656"/>
    </source>
</evidence>
<dbReference type="Pfam" id="PF01642">
    <property type="entry name" value="MM_CoA_mutase"/>
    <property type="match status" value="2"/>
</dbReference>
<feature type="domain" description="Methylmalonyl-CoA mutase alpha/beta chain catalytic" evidence="2">
    <location>
        <begin position="327"/>
        <end position="537"/>
    </location>
</feature>
<reference evidence="3 4" key="1">
    <citation type="submission" date="2023-09" db="EMBL/GenBank/DDBJ databases">
        <title>Novel taxa isolated from Blanes Bay.</title>
        <authorList>
            <person name="Rey-Velasco X."/>
            <person name="Lucena T."/>
        </authorList>
    </citation>
    <scope>NUCLEOTIDE SEQUENCE [LARGE SCALE GENOMIC DNA]</scope>
    <source>
        <strain evidence="3 4">S334</strain>
    </source>
</reference>
<comment type="caution">
    <text evidence="3">The sequence shown here is derived from an EMBL/GenBank/DDBJ whole genome shotgun (WGS) entry which is preliminary data.</text>
</comment>
<evidence type="ECO:0000256" key="1">
    <source>
        <dbReference type="SAM" id="MobiDB-lite"/>
    </source>
</evidence>
<dbReference type="InterPro" id="IPR006099">
    <property type="entry name" value="MeMalonylCoA_mutase_a/b_cat"/>
</dbReference>
<gene>
    <name evidence="3" type="ORF">RQM65_06235</name>
</gene>
<dbReference type="InterPro" id="IPR016176">
    <property type="entry name" value="Cbl-dep_enz_cat"/>
</dbReference>
<dbReference type="CDD" id="cd03677">
    <property type="entry name" value="MM_CoA_mutase_beta"/>
    <property type="match status" value="1"/>
</dbReference>
<feature type="domain" description="Methylmalonyl-CoA mutase alpha/beta chain catalytic" evidence="2">
    <location>
        <begin position="206"/>
        <end position="278"/>
    </location>
</feature>
<dbReference type="PANTHER" id="PTHR48101:SF1">
    <property type="entry name" value="METHYLMALONYL-COA MUTASE, LARGE SUBUNIT"/>
    <property type="match status" value="1"/>
</dbReference>
<feature type="region of interest" description="Disordered" evidence="1">
    <location>
        <begin position="286"/>
        <end position="311"/>
    </location>
</feature>
<dbReference type="Proteomes" id="UP001250656">
    <property type="component" value="Unassembled WGS sequence"/>
</dbReference>
<dbReference type="SUPFAM" id="SSF51703">
    <property type="entry name" value="Cobalamin (vitamin B12)-dependent enzymes"/>
    <property type="match status" value="3"/>
</dbReference>
<sequence>MEKKLFSEFDPVPAKAWKQKIQYGLKGKDYNEHVVWESPEGIKVKPFYHAEDLPKVGSDVTQEQLSRLQRDAETAQEQPSSGNKGAETVQEKPSLGKRAAETTKERPLSQQGGVITRTKRLSWQVTQEVFVADAARANAKARDVLQRGAESLIFTIPSEDVDLGVLLKDIDPGTVPLHFNFRFFNLDYIQKGMDFAGDSLGNVHLNLDIIAHLACTGNWFYNLEKDFKLLDELLAAHTQGGTMNTIGVDASLYQNAGANIVQQLAYALAHANEYLNRCGKFRNGSGFSEDRNTNDRHNAGGRERSKETSGDLGLITGSLATEEPNLNEKITFKIAVGGNYFFEIAKIRAMRMLWQTLAAEYQVSPRCHILAVPSKRNKTLYDFNVNLLRSTTECMSAILGGADSVCNLPYDALYKKSNEFSERIARNQLLILKKESYFEGREHPAAGAYYIESLTKQLAEKALLLFKSIEQNGGFLKQLKAQTIQRKIKESAAKEQHRFDKGDEILVGTNSFQNAADTMKENLELYPFVKTKQRKTLIEPIVERRLAEGIEKERLESNR</sequence>
<proteinExistence type="predicted"/>
<protein>
    <submittedName>
        <fullName evidence="3">Methylmalonyl-CoA mutase subunit beta</fullName>
    </submittedName>
</protein>
<evidence type="ECO:0000313" key="3">
    <source>
        <dbReference type="EMBL" id="MDT7828256.1"/>
    </source>
</evidence>
<dbReference type="Gene3D" id="3.20.20.240">
    <property type="entry name" value="Methylmalonyl-CoA mutase"/>
    <property type="match status" value="1"/>
</dbReference>
<feature type="compositionally biased region" description="Basic and acidic residues" evidence="1">
    <location>
        <begin position="288"/>
        <end position="309"/>
    </location>
</feature>
<name>A0ABU3L4K7_9FLAO</name>
<evidence type="ECO:0000259" key="2">
    <source>
        <dbReference type="Pfam" id="PF01642"/>
    </source>
</evidence>
<dbReference type="EMBL" id="JAVTTP010000001">
    <property type="protein sequence ID" value="MDT7828256.1"/>
    <property type="molecule type" value="Genomic_DNA"/>
</dbReference>
<feature type="region of interest" description="Disordered" evidence="1">
    <location>
        <begin position="53"/>
        <end position="110"/>
    </location>
</feature>
<keyword evidence="4" id="KW-1185">Reference proteome</keyword>
<organism evidence="3 4">
    <name type="scientific">Pricia mediterranea</name>
    <dbReference type="NCBI Taxonomy" id="3076079"/>
    <lineage>
        <taxon>Bacteria</taxon>
        <taxon>Pseudomonadati</taxon>
        <taxon>Bacteroidota</taxon>
        <taxon>Flavobacteriia</taxon>
        <taxon>Flavobacteriales</taxon>
        <taxon>Flavobacteriaceae</taxon>
        <taxon>Pricia</taxon>
    </lineage>
</organism>
<dbReference type="PANTHER" id="PTHR48101">
    <property type="entry name" value="METHYLMALONYL-COA MUTASE, MITOCHONDRIAL-RELATED"/>
    <property type="match status" value="1"/>
</dbReference>
<dbReference type="RefSeq" id="WP_314013480.1">
    <property type="nucleotide sequence ID" value="NZ_JAVTTP010000001.1"/>
</dbReference>